<comment type="caution">
    <text evidence="2">The sequence shown here is derived from an EMBL/GenBank/DDBJ whole genome shotgun (WGS) entry which is preliminary data.</text>
</comment>
<dbReference type="InterPro" id="IPR052740">
    <property type="entry name" value="CE4"/>
</dbReference>
<evidence type="ECO:0000313" key="3">
    <source>
        <dbReference type="Proteomes" id="UP000245119"/>
    </source>
</evidence>
<keyword evidence="3" id="KW-1185">Reference proteome</keyword>
<dbReference type="AlphaFoldDB" id="A0A2T7P2R6"/>
<dbReference type="EMBL" id="PZQS01000007">
    <property type="protein sequence ID" value="PVD27722.1"/>
    <property type="molecule type" value="Genomic_DNA"/>
</dbReference>
<reference evidence="2 3" key="1">
    <citation type="submission" date="2018-04" db="EMBL/GenBank/DDBJ databases">
        <title>The genome of golden apple snail Pomacea canaliculata provides insight into stress tolerance and invasive adaptation.</title>
        <authorList>
            <person name="Liu C."/>
            <person name="Liu B."/>
            <person name="Ren Y."/>
            <person name="Zhang Y."/>
            <person name="Wang H."/>
            <person name="Li S."/>
            <person name="Jiang F."/>
            <person name="Yin L."/>
            <person name="Zhang G."/>
            <person name="Qian W."/>
            <person name="Fan W."/>
        </authorList>
    </citation>
    <scope>NUCLEOTIDE SEQUENCE [LARGE SCALE GENOMIC DNA]</scope>
    <source>
        <strain evidence="2">SZHN2017</strain>
        <tissue evidence="2">Muscle</tissue>
    </source>
</reference>
<keyword evidence="1" id="KW-0732">Signal</keyword>
<dbReference type="OMA" id="NENATTW"/>
<evidence type="ECO:0008006" key="4">
    <source>
        <dbReference type="Google" id="ProtNLM"/>
    </source>
</evidence>
<sequence length="327" mass="36318">MLFARLSLPVIVLATVVSLTSAQEQCTPGGNCQLPNCRCWSDFSSPGGFDIDDVPQAILLTFEYAINDANFNYYLKLFEGFTNPNNCPAAGTFFPQVNFTDFGDVKQLYDLGHEIGVTSVDGTVPATREDWIIGLAAVRDQIEISGVSRWDVVGVRAPNLRPGGTDEFTALATDGFEYDASCTSSAYGLMWPYTYDFPTGTPRCDNGATPDQAFPAKWQYIVSDLEFRGSKCATPSGCPGVATQEDVLELFSGSFLQHYEDRKTPFMVVISPDWLAVPYRLDGTREFLQFVRDNFEDTWILSVSQSLEWVKYPVPNSETDSFEPWSC</sequence>
<feature type="signal peptide" evidence="1">
    <location>
        <begin position="1"/>
        <end position="22"/>
    </location>
</feature>
<evidence type="ECO:0000313" key="2">
    <source>
        <dbReference type="EMBL" id="PVD27722.1"/>
    </source>
</evidence>
<dbReference type="PANTHER" id="PTHR45985:SF3">
    <property type="entry name" value="CHITIN DEACETYLASE-LIKE 4"/>
    <property type="match status" value="1"/>
</dbReference>
<protein>
    <recommendedName>
        <fullName evidence="4">NodB homology domain-containing protein</fullName>
    </recommendedName>
</protein>
<organism evidence="2 3">
    <name type="scientific">Pomacea canaliculata</name>
    <name type="common">Golden apple snail</name>
    <dbReference type="NCBI Taxonomy" id="400727"/>
    <lineage>
        <taxon>Eukaryota</taxon>
        <taxon>Metazoa</taxon>
        <taxon>Spiralia</taxon>
        <taxon>Lophotrochozoa</taxon>
        <taxon>Mollusca</taxon>
        <taxon>Gastropoda</taxon>
        <taxon>Caenogastropoda</taxon>
        <taxon>Architaenioglossa</taxon>
        <taxon>Ampullarioidea</taxon>
        <taxon>Ampullariidae</taxon>
        <taxon>Pomacea</taxon>
    </lineage>
</organism>
<name>A0A2T7P2R6_POMCA</name>
<dbReference type="PANTHER" id="PTHR45985">
    <property type="match status" value="1"/>
</dbReference>
<feature type="chain" id="PRO_5015763396" description="NodB homology domain-containing protein" evidence="1">
    <location>
        <begin position="23"/>
        <end position="327"/>
    </location>
</feature>
<evidence type="ECO:0000256" key="1">
    <source>
        <dbReference type="SAM" id="SignalP"/>
    </source>
</evidence>
<gene>
    <name evidence="2" type="ORF">C0Q70_12893</name>
</gene>
<dbReference type="Proteomes" id="UP000245119">
    <property type="component" value="Linkage Group LG7"/>
</dbReference>
<dbReference type="GO" id="GO:0005975">
    <property type="term" value="P:carbohydrate metabolic process"/>
    <property type="evidence" value="ECO:0007669"/>
    <property type="project" value="InterPro"/>
</dbReference>
<dbReference type="InterPro" id="IPR011330">
    <property type="entry name" value="Glyco_hydro/deAcase_b/a-brl"/>
</dbReference>
<dbReference type="SUPFAM" id="SSF88713">
    <property type="entry name" value="Glycoside hydrolase/deacetylase"/>
    <property type="match status" value="1"/>
</dbReference>
<dbReference type="Gene3D" id="3.20.20.370">
    <property type="entry name" value="Glycoside hydrolase/deacetylase"/>
    <property type="match status" value="1"/>
</dbReference>
<proteinExistence type="predicted"/>
<dbReference type="OrthoDB" id="504708at2759"/>
<accession>A0A2T7P2R6</accession>